<gene>
    <name evidence="2" type="ORF">HC031_19490</name>
</gene>
<sequence>MSEPHVLVSRRGPLAVLTLNRPDDRNPLDPELSQSLLDELRTAFANDEVRAVAIGANGSAFCAGGDLRQMKELAQRPAEEAWAWPRAIVDLHQLALQAPKPLVALVDGPAYAGGMGLAGICDIVLATRRASFAMPEVRIGLFPMIIVAHLARLLPRRLLLDMMLTGRAIGVDEAARAGFLSRVCANTDEMWAAADEYAAMFADTSPTAVALGRRAFGLLADMPASQSLEAAQFLNLTFFLGSDLAEGASAFLGKRQPAWKSGGDRSEHG</sequence>
<dbReference type="CDD" id="cd06558">
    <property type="entry name" value="crotonase-like"/>
    <property type="match status" value="1"/>
</dbReference>
<dbReference type="RefSeq" id="WP_167926789.1">
    <property type="nucleotide sequence ID" value="NZ_JAATVY010000014.1"/>
</dbReference>
<dbReference type="EMBL" id="JAATVY010000014">
    <property type="protein sequence ID" value="NJC71885.1"/>
    <property type="molecule type" value="Genomic_DNA"/>
</dbReference>
<evidence type="ECO:0000313" key="2">
    <source>
        <dbReference type="EMBL" id="NJC71885.1"/>
    </source>
</evidence>
<accession>A0ABX0Y394</accession>
<dbReference type="PANTHER" id="PTHR42964:SF1">
    <property type="entry name" value="POLYKETIDE BIOSYNTHESIS ENOYL-COA HYDRATASE PKSH-RELATED"/>
    <property type="match status" value="1"/>
</dbReference>
<dbReference type="InterPro" id="IPR029045">
    <property type="entry name" value="ClpP/crotonase-like_dom_sf"/>
</dbReference>
<proteinExistence type="inferred from homology"/>
<dbReference type="Gene3D" id="3.90.226.10">
    <property type="entry name" value="2-enoyl-CoA Hydratase, Chain A, domain 1"/>
    <property type="match status" value="1"/>
</dbReference>
<evidence type="ECO:0000313" key="3">
    <source>
        <dbReference type="Proteomes" id="UP000722989"/>
    </source>
</evidence>
<comment type="similarity">
    <text evidence="1">Belongs to the enoyl-CoA hydratase/isomerase family.</text>
</comment>
<dbReference type="InterPro" id="IPR001753">
    <property type="entry name" value="Enoyl-CoA_hydra/iso"/>
</dbReference>
<organism evidence="2 3">
    <name type="scientific">Planosporangium thailandense</name>
    <dbReference type="NCBI Taxonomy" id="765197"/>
    <lineage>
        <taxon>Bacteria</taxon>
        <taxon>Bacillati</taxon>
        <taxon>Actinomycetota</taxon>
        <taxon>Actinomycetes</taxon>
        <taxon>Micromonosporales</taxon>
        <taxon>Micromonosporaceae</taxon>
        <taxon>Planosporangium</taxon>
    </lineage>
</organism>
<name>A0ABX0Y394_9ACTN</name>
<keyword evidence="3" id="KW-1185">Reference proteome</keyword>
<dbReference type="Proteomes" id="UP000722989">
    <property type="component" value="Unassembled WGS sequence"/>
</dbReference>
<dbReference type="PANTHER" id="PTHR42964">
    <property type="entry name" value="ENOYL-COA HYDRATASE"/>
    <property type="match status" value="1"/>
</dbReference>
<reference evidence="2 3" key="1">
    <citation type="submission" date="2020-03" db="EMBL/GenBank/DDBJ databases">
        <title>WGS of the type strain of Planosporangium spp.</title>
        <authorList>
            <person name="Thawai C."/>
        </authorList>
    </citation>
    <scope>NUCLEOTIDE SEQUENCE [LARGE SCALE GENOMIC DNA]</scope>
    <source>
        <strain evidence="2 3">TBRC 5610</strain>
    </source>
</reference>
<comment type="caution">
    <text evidence="2">The sequence shown here is derived from an EMBL/GenBank/DDBJ whole genome shotgun (WGS) entry which is preliminary data.</text>
</comment>
<dbReference type="InterPro" id="IPR051683">
    <property type="entry name" value="Enoyl-CoA_Hydratase/Isomerase"/>
</dbReference>
<dbReference type="Pfam" id="PF00378">
    <property type="entry name" value="ECH_1"/>
    <property type="match status" value="1"/>
</dbReference>
<dbReference type="SUPFAM" id="SSF52096">
    <property type="entry name" value="ClpP/crotonase"/>
    <property type="match status" value="1"/>
</dbReference>
<protein>
    <submittedName>
        <fullName evidence="2">Crotonase</fullName>
    </submittedName>
</protein>
<evidence type="ECO:0000256" key="1">
    <source>
        <dbReference type="ARBA" id="ARBA00005254"/>
    </source>
</evidence>